<feature type="compositionally biased region" description="Pro residues" evidence="1">
    <location>
        <begin position="91"/>
        <end position="105"/>
    </location>
</feature>
<feature type="compositionally biased region" description="Basic and acidic residues" evidence="1">
    <location>
        <begin position="21"/>
        <end position="33"/>
    </location>
</feature>
<dbReference type="GO" id="GO:0006355">
    <property type="term" value="P:regulation of DNA-templated transcription"/>
    <property type="evidence" value="ECO:0007669"/>
    <property type="project" value="InterPro"/>
</dbReference>
<evidence type="ECO:0000256" key="1">
    <source>
        <dbReference type="SAM" id="MobiDB-lite"/>
    </source>
</evidence>
<accession>A0A4U0TV76</accession>
<sequence>MSGLVAYGSGSSDEEDETEIAPERPAKIPKLDDAGVQITNDAMGAQTTIAPETEIQQPINAPYAPVTQPAQPASTPLGPARAHSPPTTTADPPPGPAPAPAPATPSPNDSAPSSPYTTTRQRIHALTMPTVPNFDIPASPPPPPQTTAEATHLSTTTKKFTRFLELKQQGIHFNDRLQNSASLRNPSLLPKLMEFAGVSVEESYASSLSAEAGGVPVKWAEEVYVEGLMEANRRWEKKVRDGREKLDFVPGAGKSGGAGESGTGTVDGGRKSRFGNR</sequence>
<reference evidence="2 3" key="1">
    <citation type="submission" date="2017-03" db="EMBL/GenBank/DDBJ databases">
        <title>Genomes of endolithic fungi from Antarctica.</title>
        <authorList>
            <person name="Coleine C."/>
            <person name="Masonjones S."/>
            <person name="Stajich J.E."/>
        </authorList>
    </citation>
    <scope>NUCLEOTIDE SEQUENCE [LARGE SCALE GENOMIC DNA]</scope>
    <source>
        <strain evidence="2 3">CCFEE 6315</strain>
    </source>
</reference>
<evidence type="ECO:0000313" key="2">
    <source>
        <dbReference type="EMBL" id="TKA26263.1"/>
    </source>
</evidence>
<dbReference type="OrthoDB" id="1714508at2759"/>
<feature type="region of interest" description="Disordered" evidence="1">
    <location>
        <begin position="1"/>
        <end position="150"/>
    </location>
</feature>
<dbReference type="GO" id="GO:0005634">
    <property type="term" value="C:nucleus"/>
    <property type="evidence" value="ECO:0007669"/>
    <property type="project" value="TreeGrafter"/>
</dbReference>
<dbReference type="Proteomes" id="UP000308549">
    <property type="component" value="Unassembled WGS sequence"/>
</dbReference>
<name>A0A4U0TV76_9PEZI</name>
<keyword evidence="3" id="KW-1185">Reference proteome</keyword>
<dbReference type="Pfam" id="PF07818">
    <property type="entry name" value="HCNGP"/>
    <property type="match status" value="1"/>
</dbReference>
<proteinExistence type="predicted"/>
<dbReference type="InterPro" id="IPR012479">
    <property type="entry name" value="SAP30BP"/>
</dbReference>
<feature type="compositionally biased region" description="Polar residues" evidence="1">
    <location>
        <begin position="37"/>
        <end position="59"/>
    </location>
</feature>
<comment type="caution">
    <text evidence="2">The sequence shown here is derived from an EMBL/GenBank/DDBJ whole genome shotgun (WGS) entry which is preliminary data.</text>
</comment>
<gene>
    <name evidence="2" type="ORF">B0A50_05042</name>
</gene>
<feature type="region of interest" description="Disordered" evidence="1">
    <location>
        <begin position="240"/>
        <end position="277"/>
    </location>
</feature>
<evidence type="ECO:0000313" key="3">
    <source>
        <dbReference type="Proteomes" id="UP000308549"/>
    </source>
</evidence>
<dbReference type="AlphaFoldDB" id="A0A4U0TV76"/>
<feature type="compositionally biased region" description="Low complexity" evidence="1">
    <location>
        <begin position="106"/>
        <end position="115"/>
    </location>
</feature>
<protein>
    <recommendedName>
        <fullName evidence="4">HCNGP-like protein</fullName>
    </recommendedName>
</protein>
<organism evidence="2 3">
    <name type="scientific">Salinomyces thailandicus</name>
    <dbReference type="NCBI Taxonomy" id="706561"/>
    <lineage>
        <taxon>Eukaryota</taxon>
        <taxon>Fungi</taxon>
        <taxon>Dikarya</taxon>
        <taxon>Ascomycota</taxon>
        <taxon>Pezizomycotina</taxon>
        <taxon>Dothideomycetes</taxon>
        <taxon>Dothideomycetidae</taxon>
        <taxon>Mycosphaerellales</taxon>
        <taxon>Teratosphaeriaceae</taxon>
        <taxon>Salinomyces</taxon>
    </lineage>
</organism>
<dbReference type="PANTHER" id="PTHR13464">
    <property type="entry name" value="TRANSCRIPTIONAL REGULATOR PROTEIN HCNGP"/>
    <property type="match status" value="1"/>
</dbReference>
<dbReference type="EMBL" id="NAJL01000029">
    <property type="protein sequence ID" value="TKA26263.1"/>
    <property type="molecule type" value="Genomic_DNA"/>
</dbReference>
<dbReference type="PANTHER" id="PTHR13464:SF0">
    <property type="entry name" value="SAP30-BINDING PROTEIN"/>
    <property type="match status" value="1"/>
</dbReference>
<feature type="compositionally biased region" description="Gly residues" evidence="1">
    <location>
        <begin position="253"/>
        <end position="267"/>
    </location>
</feature>
<evidence type="ECO:0008006" key="4">
    <source>
        <dbReference type="Google" id="ProtNLM"/>
    </source>
</evidence>